<evidence type="ECO:0000256" key="5">
    <source>
        <dbReference type="ARBA" id="ARBA00023002"/>
    </source>
</evidence>
<evidence type="ECO:0000256" key="6">
    <source>
        <dbReference type="RuleBase" id="RU003862"/>
    </source>
</evidence>
<evidence type="ECO:0000256" key="2">
    <source>
        <dbReference type="ARBA" id="ARBA00004777"/>
    </source>
</evidence>
<dbReference type="AlphaFoldDB" id="A0A7C3EAM5"/>
<dbReference type="InterPro" id="IPR003171">
    <property type="entry name" value="Mehydrof_redctse-like"/>
</dbReference>
<evidence type="ECO:0000256" key="4">
    <source>
        <dbReference type="ARBA" id="ARBA00022827"/>
    </source>
</evidence>
<comment type="cofactor">
    <cofactor evidence="1 6">
        <name>FAD</name>
        <dbReference type="ChEBI" id="CHEBI:57692"/>
    </cofactor>
</comment>
<dbReference type="SUPFAM" id="SSF51730">
    <property type="entry name" value="FAD-linked oxidoreductase"/>
    <property type="match status" value="1"/>
</dbReference>
<dbReference type="InterPro" id="IPR029041">
    <property type="entry name" value="FAD-linked_oxidoreductase-like"/>
</dbReference>
<keyword evidence="4 6" id="KW-0274">FAD</keyword>
<dbReference type="EMBL" id="DSVL01000383">
    <property type="protein sequence ID" value="HFH30313.1"/>
    <property type="molecule type" value="Genomic_DNA"/>
</dbReference>
<comment type="similarity">
    <text evidence="6">Belongs to the methylenetetrahydrofolate reductase family.</text>
</comment>
<proteinExistence type="inferred from homology"/>
<gene>
    <name evidence="7" type="ORF">ENS59_12540</name>
</gene>
<name>A0A7C3EAM5_9SPIR</name>
<organism evidence="7">
    <name type="scientific">Gracilinema caldarium</name>
    <dbReference type="NCBI Taxonomy" id="215591"/>
    <lineage>
        <taxon>Bacteria</taxon>
        <taxon>Pseudomonadati</taxon>
        <taxon>Spirochaetota</taxon>
        <taxon>Spirochaetia</taxon>
        <taxon>Spirochaetales</taxon>
        <taxon>Breznakiellaceae</taxon>
        <taxon>Gracilinema</taxon>
    </lineage>
</organism>
<dbReference type="Gene3D" id="3.20.20.220">
    <property type="match status" value="1"/>
</dbReference>
<accession>A0A7C3EAM5</accession>
<evidence type="ECO:0000256" key="3">
    <source>
        <dbReference type="ARBA" id="ARBA00022630"/>
    </source>
</evidence>
<evidence type="ECO:0000256" key="1">
    <source>
        <dbReference type="ARBA" id="ARBA00001974"/>
    </source>
</evidence>
<keyword evidence="3 6" id="KW-0285">Flavoprotein</keyword>
<dbReference type="Pfam" id="PF02219">
    <property type="entry name" value="MTHFR"/>
    <property type="match status" value="1"/>
</dbReference>
<evidence type="ECO:0000313" key="7">
    <source>
        <dbReference type="EMBL" id="HFH30313.1"/>
    </source>
</evidence>
<sequence>MNISLELVPRDEQSISEGLSVVSRYSDISLINIPDLLRFPIRSWEACAIIPPHYRSIPHLRAIDFNLDEPFTLGEYFKNHHIDRVLVVAGDPPQDMKHRVFPTHTTDFIKKLKTELPELTIYAAFDPYRSNIRYELDYLKAKEDSGAEGFMSQPFFDVRLLEIYAEYLEGRTVFWGVSPVLSEKSRNYWEARNRAIFPRSFRPDLHWNISFGRQVLQFCKTNHFDLYLMPIRVDLDTYLQGLFS</sequence>
<dbReference type="GO" id="GO:0004489">
    <property type="term" value="F:methylenetetrahydrofolate reductase [NAD(P)H] activity"/>
    <property type="evidence" value="ECO:0007669"/>
    <property type="project" value="InterPro"/>
</dbReference>
<reference evidence="7" key="1">
    <citation type="journal article" date="2020" name="mSystems">
        <title>Genome- and Community-Level Interaction Insights into Carbon Utilization and Element Cycling Functions of Hydrothermarchaeota in Hydrothermal Sediment.</title>
        <authorList>
            <person name="Zhou Z."/>
            <person name="Liu Y."/>
            <person name="Xu W."/>
            <person name="Pan J."/>
            <person name="Luo Z.H."/>
            <person name="Li M."/>
        </authorList>
    </citation>
    <scope>NUCLEOTIDE SEQUENCE [LARGE SCALE GENOMIC DNA]</scope>
    <source>
        <strain evidence="7">SpSt-503</strain>
    </source>
</reference>
<dbReference type="UniPathway" id="UPA00193"/>
<comment type="caution">
    <text evidence="7">The sequence shown here is derived from an EMBL/GenBank/DDBJ whole genome shotgun (WGS) entry which is preliminary data.</text>
</comment>
<keyword evidence="5 6" id="KW-0560">Oxidoreductase</keyword>
<dbReference type="GO" id="GO:0035999">
    <property type="term" value="P:tetrahydrofolate interconversion"/>
    <property type="evidence" value="ECO:0007669"/>
    <property type="project" value="UniProtKB-UniPathway"/>
</dbReference>
<comment type="pathway">
    <text evidence="2 6">One-carbon metabolism; tetrahydrofolate interconversion.</text>
</comment>
<dbReference type="GO" id="GO:0006555">
    <property type="term" value="P:methionine metabolic process"/>
    <property type="evidence" value="ECO:0007669"/>
    <property type="project" value="InterPro"/>
</dbReference>
<protein>
    <recommendedName>
        <fullName evidence="6">Methylenetetrahydrofolate reductase</fullName>
    </recommendedName>
</protein>